<accession>A0A3Q0IY03</accession>
<dbReference type="GO" id="GO:0005829">
    <property type="term" value="C:cytosol"/>
    <property type="evidence" value="ECO:0007669"/>
    <property type="project" value="TreeGrafter"/>
</dbReference>
<proteinExistence type="inferred from homology"/>
<dbReference type="SUPFAM" id="SSF52833">
    <property type="entry name" value="Thioredoxin-like"/>
    <property type="match status" value="1"/>
</dbReference>
<keyword evidence="6" id="KW-0676">Redox-active center</keyword>
<keyword evidence="4" id="KW-0049">Antioxidant</keyword>
<protein>
    <recommendedName>
        <fullName evidence="2">thioredoxin-dependent peroxiredoxin</fullName>
        <ecNumber evidence="2">1.11.1.24</ecNumber>
    </recommendedName>
</protein>
<feature type="region of interest" description="Disordered" evidence="8">
    <location>
        <begin position="160"/>
        <end position="181"/>
    </location>
</feature>
<keyword evidence="3" id="KW-0575">Peroxidase</keyword>
<dbReference type="GO" id="GO:0042744">
    <property type="term" value="P:hydrogen peroxide catabolic process"/>
    <property type="evidence" value="ECO:0007669"/>
    <property type="project" value="TreeGrafter"/>
</dbReference>
<reference evidence="11" key="1">
    <citation type="submission" date="2025-08" db="UniProtKB">
        <authorList>
            <consortium name="RefSeq"/>
        </authorList>
    </citation>
    <scope>IDENTIFICATION</scope>
</reference>
<evidence type="ECO:0000256" key="8">
    <source>
        <dbReference type="SAM" id="MobiDB-lite"/>
    </source>
</evidence>
<dbReference type="RefSeq" id="XP_026679295.1">
    <property type="nucleotide sequence ID" value="XM_026823494.1"/>
</dbReference>
<dbReference type="InterPro" id="IPR036249">
    <property type="entry name" value="Thioredoxin-like_sf"/>
</dbReference>
<evidence type="ECO:0000256" key="1">
    <source>
        <dbReference type="ARBA" id="ARBA00009796"/>
    </source>
</evidence>
<dbReference type="GO" id="GO:0045454">
    <property type="term" value="P:cell redox homeostasis"/>
    <property type="evidence" value="ECO:0007669"/>
    <property type="project" value="TreeGrafter"/>
</dbReference>
<evidence type="ECO:0000259" key="9">
    <source>
        <dbReference type="Pfam" id="PF00578"/>
    </source>
</evidence>
<dbReference type="InterPro" id="IPR050217">
    <property type="entry name" value="Peroxiredoxin"/>
</dbReference>
<name>A0A3Q0IY03_DIACI</name>
<dbReference type="GO" id="GO:0033554">
    <property type="term" value="P:cellular response to stress"/>
    <property type="evidence" value="ECO:0007669"/>
    <property type="project" value="TreeGrafter"/>
</dbReference>
<evidence type="ECO:0000313" key="10">
    <source>
        <dbReference type="Proteomes" id="UP000079169"/>
    </source>
</evidence>
<dbReference type="EC" id="1.11.1.24" evidence="2"/>
<feature type="region of interest" description="Disordered" evidence="8">
    <location>
        <begin position="1"/>
        <end position="23"/>
    </location>
</feature>
<dbReference type="GeneID" id="103509047"/>
<keyword evidence="10" id="KW-1185">Reference proteome</keyword>
<dbReference type="PANTHER" id="PTHR10681">
    <property type="entry name" value="THIOREDOXIN PEROXIDASE"/>
    <property type="match status" value="1"/>
</dbReference>
<feature type="region of interest" description="Disordered" evidence="8">
    <location>
        <begin position="71"/>
        <end position="94"/>
    </location>
</feature>
<evidence type="ECO:0000256" key="5">
    <source>
        <dbReference type="ARBA" id="ARBA00023002"/>
    </source>
</evidence>
<comment type="similarity">
    <text evidence="1">Belongs to the peroxiredoxin family. AhpC/Prx1 subfamily.</text>
</comment>
<dbReference type="Gene3D" id="3.40.30.10">
    <property type="entry name" value="Glutaredoxin"/>
    <property type="match status" value="1"/>
</dbReference>
<evidence type="ECO:0000256" key="4">
    <source>
        <dbReference type="ARBA" id="ARBA00022862"/>
    </source>
</evidence>
<organism evidence="10 11">
    <name type="scientific">Diaphorina citri</name>
    <name type="common">Asian citrus psyllid</name>
    <dbReference type="NCBI Taxonomy" id="121845"/>
    <lineage>
        <taxon>Eukaryota</taxon>
        <taxon>Metazoa</taxon>
        <taxon>Ecdysozoa</taxon>
        <taxon>Arthropoda</taxon>
        <taxon>Hexapoda</taxon>
        <taxon>Insecta</taxon>
        <taxon>Pterygota</taxon>
        <taxon>Neoptera</taxon>
        <taxon>Paraneoptera</taxon>
        <taxon>Hemiptera</taxon>
        <taxon>Sternorrhyncha</taxon>
        <taxon>Psylloidea</taxon>
        <taxon>Psyllidae</taxon>
        <taxon>Diaphorininae</taxon>
        <taxon>Diaphorina</taxon>
    </lineage>
</organism>
<feature type="compositionally biased region" description="Basic residues" evidence="8">
    <location>
        <begin position="71"/>
        <end position="84"/>
    </location>
</feature>
<dbReference type="PANTHER" id="PTHR10681:SF171">
    <property type="entry name" value="PEROXIREDOXIN 4"/>
    <property type="match status" value="1"/>
</dbReference>
<dbReference type="GO" id="GO:0005783">
    <property type="term" value="C:endoplasmic reticulum"/>
    <property type="evidence" value="ECO:0007669"/>
    <property type="project" value="TreeGrafter"/>
</dbReference>
<evidence type="ECO:0000256" key="6">
    <source>
        <dbReference type="ARBA" id="ARBA00023284"/>
    </source>
</evidence>
<dbReference type="GO" id="GO:0008379">
    <property type="term" value="F:thioredoxin peroxidase activity"/>
    <property type="evidence" value="ECO:0007669"/>
    <property type="project" value="TreeGrafter"/>
</dbReference>
<feature type="domain" description="Alkyl hydroperoxide reductase subunit C/ Thiol specific antioxidant" evidence="9">
    <location>
        <begin position="265"/>
        <end position="342"/>
    </location>
</feature>
<dbReference type="AlphaFoldDB" id="A0A3Q0IY03"/>
<comment type="catalytic activity">
    <reaction evidence="7">
        <text>a hydroperoxide + [thioredoxin]-dithiol = an alcohol + [thioredoxin]-disulfide + H2O</text>
        <dbReference type="Rhea" id="RHEA:62620"/>
        <dbReference type="Rhea" id="RHEA-COMP:10698"/>
        <dbReference type="Rhea" id="RHEA-COMP:10700"/>
        <dbReference type="ChEBI" id="CHEBI:15377"/>
        <dbReference type="ChEBI" id="CHEBI:29950"/>
        <dbReference type="ChEBI" id="CHEBI:30879"/>
        <dbReference type="ChEBI" id="CHEBI:35924"/>
        <dbReference type="ChEBI" id="CHEBI:50058"/>
        <dbReference type="EC" id="1.11.1.24"/>
    </reaction>
</comment>
<gene>
    <name evidence="11" type="primary">LOC103509047</name>
</gene>
<dbReference type="GO" id="GO:0006979">
    <property type="term" value="P:response to oxidative stress"/>
    <property type="evidence" value="ECO:0007669"/>
    <property type="project" value="TreeGrafter"/>
</dbReference>
<feature type="compositionally biased region" description="Low complexity" evidence="8">
    <location>
        <begin position="162"/>
        <end position="179"/>
    </location>
</feature>
<sequence length="389" mass="43767">MSANSEPMSQDEDHQGGTLINLDSGESTLRNTMYIVHHVPQEQIDELEEAQGHEENQVEMNEFLQLKAGLRSKQRGRSVRTKIKKERDADYQGKRNQKHFTDTWLSCSMFKRWLERHPSSNTKAICKVCNKVLLAGKSELLKHGASKKHQQFLQASTGWLKSDANSNDSNDNSNDVSSDMQTFDEEWLEDPLYKDWLSPHPDSPYKAFCKACNQVLLATKTDLGKHRTQKKHKNSMSTSGLETSIPDAMDAYEDHGDMTMGDSEYTIEVCACSVDSHLAHLAWTKTLTATSSNRSAIDPSKIVPLLSDSTHAISKTYGCYLSSAGHSLRAYYIIDKRGYLRSMNVSDIQVGRNLKEILRQVEAFQLVDSTDTQCPVNWTTGQPSVKVAL</sequence>
<dbReference type="Proteomes" id="UP000079169">
    <property type="component" value="Unplaced"/>
</dbReference>
<evidence type="ECO:0000256" key="3">
    <source>
        <dbReference type="ARBA" id="ARBA00022559"/>
    </source>
</evidence>
<evidence type="ECO:0000256" key="2">
    <source>
        <dbReference type="ARBA" id="ARBA00013017"/>
    </source>
</evidence>
<dbReference type="KEGG" id="dci:103509047"/>
<dbReference type="STRING" id="121845.A0A3Q0IY03"/>
<keyword evidence="5" id="KW-0560">Oxidoreductase</keyword>
<dbReference type="InterPro" id="IPR000866">
    <property type="entry name" value="AhpC/TSA"/>
</dbReference>
<dbReference type="Pfam" id="PF00578">
    <property type="entry name" value="AhpC-TSA"/>
    <property type="match status" value="1"/>
</dbReference>
<dbReference type="PaxDb" id="121845-A0A3Q0IY03"/>
<evidence type="ECO:0000256" key="7">
    <source>
        <dbReference type="ARBA" id="ARBA00049091"/>
    </source>
</evidence>
<evidence type="ECO:0000313" key="11">
    <source>
        <dbReference type="RefSeq" id="XP_026679295.1"/>
    </source>
</evidence>